<accession>A0ABS4K0N9</accession>
<dbReference type="Pfam" id="PF01613">
    <property type="entry name" value="Flavin_Reduct"/>
    <property type="match status" value="1"/>
</dbReference>
<evidence type="ECO:0000256" key="2">
    <source>
        <dbReference type="ARBA" id="ARBA00022630"/>
    </source>
</evidence>
<dbReference type="Gene3D" id="2.30.110.10">
    <property type="entry name" value="Electron Transport, Fmn-binding Protein, Chain A"/>
    <property type="match status" value="1"/>
</dbReference>
<dbReference type="PANTHER" id="PTHR43567">
    <property type="entry name" value="FLAVOREDOXIN-RELATED-RELATED"/>
    <property type="match status" value="1"/>
</dbReference>
<protein>
    <submittedName>
        <fullName evidence="5">Flavin reductase (DIM6/NTAB) family NADH-FMN oxidoreductase RutF</fullName>
    </submittedName>
</protein>
<evidence type="ECO:0000256" key="3">
    <source>
        <dbReference type="ARBA" id="ARBA00038054"/>
    </source>
</evidence>
<evidence type="ECO:0000256" key="1">
    <source>
        <dbReference type="ARBA" id="ARBA00001917"/>
    </source>
</evidence>
<dbReference type="InterPro" id="IPR012349">
    <property type="entry name" value="Split_barrel_FMN-bd"/>
</dbReference>
<feature type="domain" description="Flavin reductase like" evidence="4">
    <location>
        <begin position="13"/>
        <end position="125"/>
    </location>
</feature>
<dbReference type="InterPro" id="IPR002563">
    <property type="entry name" value="Flavin_Rdtase-like_dom"/>
</dbReference>
<dbReference type="Proteomes" id="UP001519308">
    <property type="component" value="Unassembled WGS sequence"/>
</dbReference>
<keyword evidence="6" id="KW-1185">Reference proteome</keyword>
<evidence type="ECO:0000259" key="4">
    <source>
        <dbReference type="Pfam" id="PF01613"/>
    </source>
</evidence>
<evidence type="ECO:0000313" key="6">
    <source>
        <dbReference type="Proteomes" id="UP001519308"/>
    </source>
</evidence>
<evidence type="ECO:0000313" key="5">
    <source>
        <dbReference type="EMBL" id="MBP2021353.1"/>
    </source>
</evidence>
<comment type="caution">
    <text evidence="5">The sequence shown here is derived from an EMBL/GenBank/DDBJ whole genome shotgun (WGS) entry which is preliminary data.</text>
</comment>
<gene>
    <name evidence="5" type="ORF">J2Z44_001149</name>
</gene>
<dbReference type="RefSeq" id="WP_021284427.1">
    <property type="nucleotide sequence ID" value="NZ_JAGGLL010000007.1"/>
</dbReference>
<proteinExistence type="inferred from homology"/>
<keyword evidence="2" id="KW-0285">Flavoprotein</keyword>
<organism evidence="5 6">
    <name type="scientific">Clostridium punense</name>
    <dbReference type="NCBI Taxonomy" id="1054297"/>
    <lineage>
        <taxon>Bacteria</taxon>
        <taxon>Bacillati</taxon>
        <taxon>Bacillota</taxon>
        <taxon>Clostridia</taxon>
        <taxon>Eubacteriales</taxon>
        <taxon>Clostridiaceae</taxon>
        <taxon>Clostridium</taxon>
    </lineage>
</organism>
<sequence length="190" mass="21596">MEKTRVDFSKMYYGFPVFLVSFYDEKGVPNITTISSSYSLMDMVALGFGRKGFAINEIKKVKDFVINIPNRTMMEEIDFCGFASGRNVNKFEALNLTPVKSEVVNAPIINECLVAIECSLTDVIENDEYPHITNILAKIKGRCVAKELLDEEGHLIYESLDPVLYVGDSAKRAYRYTEKRTKNFSKAFLK</sequence>
<dbReference type="InterPro" id="IPR052174">
    <property type="entry name" value="Flavoredoxin"/>
</dbReference>
<dbReference type="EMBL" id="JAGGLL010000007">
    <property type="protein sequence ID" value="MBP2021353.1"/>
    <property type="molecule type" value="Genomic_DNA"/>
</dbReference>
<name>A0ABS4K0N9_9CLOT</name>
<dbReference type="PANTHER" id="PTHR43567:SF1">
    <property type="entry name" value="FLAVOREDOXIN"/>
    <property type="match status" value="1"/>
</dbReference>
<comment type="cofactor">
    <cofactor evidence="1">
        <name>FMN</name>
        <dbReference type="ChEBI" id="CHEBI:58210"/>
    </cofactor>
</comment>
<reference evidence="5 6" key="1">
    <citation type="submission" date="2021-03" db="EMBL/GenBank/DDBJ databases">
        <title>Genomic Encyclopedia of Type Strains, Phase IV (KMG-IV): sequencing the most valuable type-strain genomes for metagenomic binning, comparative biology and taxonomic classification.</title>
        <authorList>
            <person name="Goeker M."/>
        </authorList>
    </citation>
    <scope>NUCLEOTIDE SEQUENCE [LARGE SCALE GENOMIC DNA]</scope>
    <source>
        <strain evidence="5 6">DSM 28650</strain>
    </source>
</reference>
<comment type="similarity">
    <text evidence="3">Belongs to the flavoredoxin family.</text>
</comment>
<dbReference type="SUPFAM" id="SSF50475">
    <property type="entry name" value="FMN-binding split barrel"/>
    <property type="match status" value="1"/>
</dbReference>